<dbReference type="AlphaFoldDB" id="A0A0H3E7J5"/>
<dbReference type="eggNOG" id="COG2801">
    <property type="taxonomic scope" value="Bacteria"/>
</dbReference>
<evidence type="ECO:0000313" key="3">
    <source>
        <dbReference type="Proteomes" id="UP000002312"/>
    </source>
</evidence>
<dbReference type="PANTHER" id="PTHR46889">
    <property type="entry name" value="TRANSPOSASE INSF FOR INSERTION SEQUENCE IS3B-RELATED"/>
    <property type="match status" value="1"/>
</dbReference>
<dbReference type="PANTHER" id="PTHR46889:SF5">
    <property type="entry name" value="INTEGRASE PROTEIN"/>
    <property type="match status" value="1"/>
</dbReference>
<name>A0A0H3E7J5_BIFBP</name>
<sequence>MAAYIDEYGNRFKAGPICKVLSEAPDCGSPTPRDYRMSRPRPVSRMRARHEAPDRDVMDIHAGGSSAVYGCREVRHGLISKGRDPGEAGRDQVMDIMRGLGMQGVRRGKTPVTTKPAKGTGGRPDLVDRKFEAEAPDRPHVAGITYGRMADGRSAYTASVTDMFARRIVGRACATTMNTEEPPLQALEQAIAWAASRGGTDGLARHGDHGVRYTGTVYAARVMEYGMLPSTGTVGGSRDNAMAESADGAYRTGLVWRRKPFHDPKDLGPATFRRVSWRNSKRLHRPLGYGTPEAVETEYYTNQASQAASL</sequence>
<dbReference type="PATRIC" id="fig|702459.3.peg.80"/>
<evidence type="ECO:0000313" key="2">
    <source>
        <dbReference type="EMBL" id="ADP35212.1"/>
    </source>
</evidence>
<protein>
    <submittedName>
        <fullName evidence="2">IS3520 family transposase</fullName>
    </submittedName>
</protein>
<proteinExistence type="predicted"/>
<feature type="region of interest" description="Disordered" evidence="1">
    <location>
        <begin position="106"/>
        <end position="126"/>
    </location>
</feature>
<dbReference type="InterPro" id="IPR050900">
    <property type="entry name" value="Transposase_IS3/IS150/IS904"/>
</dbReference>
<feature type="compositionally biased region" description="Basic residues" evidence="1">
    <location>
        <begin position="38"/>
        <end position="48"/>
    </location>
</feature>
<organism evidence="2 3">
    <name type="scientific">Bifidobacterium bifidum (strain PRL2010)</name>
    <dbReference type="NCBI Taxonomy" id="702459"/>
    <lineage>
        <taxon>Bacteria</taxon>
        <taxon>Bacillati</taxon>
        <taxon>Actinomycetota</taxon>
        <taxon>Actinomycetes</taxon>
        <taxon>Bifidobacteriales</taxon>
        <taxon>Bifidobacteriaceae</taxon>
        <taxon>Bifidobacterium</taxon>
    </lineage>
</organism>
<dbReference type="EMBL" id="CP001840">
    <property type="protein sequence ID" value="ADP35212.1"/>
    <property type="molecule type" value="Genomic_DNA"/>
</dbReference>
<evidence type="ECO:0000256" key="1">
    <source>
        <dbReference type="SAM" id="MobiDB-lite"/>
    </source>
</evidence>
<dbReference type="Proteomes" id="UP000002312">
    <property type="component" value="Chromosome"/>
</dbReference>
<accession>A0A0H3E7J5</accession>
<dbReference type="SUPFAM" id="SSF53098">
    <property type="entry name" value="Ribonuclease H-like"/>
    <property type="match status" value="1"/>
</dbReference>
<gene>
    <name evidence="2" type="primary">tnpB</name>
    <name evidence="2" type="ordered locus">BBPR_0074</name>
</gene>
<reference evidence="2 3" key="1">
    <citation type="journal article" date="2010" name="Proc. Natl. Acad. Sci. U.S.A.">
        <title>Genome analysis of Bifidobacterium bifidum PRL2010 reveals metabolic pathways for host-derived glycan foraging.</title>
        <authorList>
            <person name="Turroni F."/>
            <person name="Bottacini F."/>
            <person name="Foroni E."/>
            <person name="Mulder I."/>
            <person name="Kim J.H."/>
            <person name="Zomer A."/>
            <person name="Sanchez B."/>
            <person name="Bidossi A."/>
            <person name="Ferrarini A."/>
            <person name="Giubellini V."/>
            <person name="Delledonne M."/>
            <person name="Henrissat B."/>
            <person name="Coutinho P."/>
            <person name="Oggioni M."/>
            <person name="Fitzgerald G.F."/>
            <person name="Mills D."/>
            <person name="Margolles A."/>
            <person name="Kelly D."/>
            <person name="van Sinderen D."/>
            <person name="Ventura M."/>
        </authorList>
    </citation>
    <scope>NUCLEOTIDE SEQUENCE [LARGE SCALE GENOMIC DNA]</scope>
    <source>
        <strain evidence="2 3">PRL2010</strain>
    </source>
</reference>
<dbReference type="HOGENOM" id="CLU_027402_4_0_11"/>
<dbReference type="OrthoDB" id="4281720at2"/>
<dbReference type="KEGG" id="bbp:BBPR_0074"/>
<dbReference type="InterPro" id="IPR012337">
    <property type="entry name" value="RNaseH-like_sf"/>
</dbReference>
<feature type="region of interest" description="Disordered" evidence="1">
    <location>
        <begin position="28"/>
        <end position="51"/>
    </location>
</feature>